<proteinExistence type="predicted"/>
<evidence type="ECO:0000313" key="1">
    <source>
        <dbReference type="EMBL" id="KAK8837649.1"/>
    </source>
</evidence>
<reference evidence="1 2" key="1">
    <citation type="submission" date="2024-04" db="EMBL/GenBank/DDBJ databases">
        <title>Tritrichomonas musculus Genome.</title>
        <authorList>
            <person name="Alves-Ferreira E."/>
            <person name="Grigg M."/>
            <person name="Lorenzi H."/>
            <person name="Galac M."/>
        </authorList>
    </citation>
    <scope>NUCLEOTIDE SEQUENCE [LARGE SCALE GENOMIC DNA]</scope>
    <source>
        <strain evidence="1 2">EAF2021</strain>
    </source>
</reference>
<sequence>MASPINYSSIKLILTDLDGTLLHDDKTISDFSLQVLKEAQKSGILIGFSTSRAKIAIKEYIDQVKPDFLITNGGASVFVEDQVIYSCEFTPQETQTILNAVYKVCGENAEMTADHVDKIYWNRHVEEMSVKFADYSIYDDFKNFNQSAMKICVQTTDENKASQIAASIGAGKIDYLKFSDIPWYKFSKSGATKEKAIEALIDYTHIPIEQTAAFGDDFNDIGMLKLVGTGIAMENAIKEVKQCANETTCTNNEDGVAKWIKDKIFCSNH</sequence>
<dbReference type="Gene3D" id="3.40.50.1000">
    <property type="entry name" value="HAD superfamily/HAD-like"/>
    <property type="match status" value="1"/>
</dbReference>
<keyword evidence="2" id="KW-1185">Reference proteome</keyword>
<gene>
    <name evidence="1" type="ORF">M9Y10_036181</name>
</gene>
<comment type="caution">
    <text evidence="1">The sequence shown here is derived from an EMBL/GenBank/DDBJ whole genome shotgun (WGS) entry which is preliminary data.</text>
</comment>
<dbReference type="Pfam" id="PF08282">
    <property type="entry name" value="Hydrolase_3"/>
    <property type="match status" value="1"/>
</dbReference>
<dbReference type="NCBIfam" id="TIGR00099">
    <property type="entry name" value="Cof-subfamily"/>
    <property type="match status" value="1"/>
</dbReference>
<dbReference type="PANTHER" id="PTHR10000">
    <property type="entry name" value="PHOSPHOSERINE PHOSPHATASE"/>
    <property type="match status" value="1"/>
</dbReference>
<dbReference type="InterPro" id="IPR006379">
    <property type="entry name" value="HAD-SF_hydro_IIB"/>
</dbReference>
<dbReference type="InterPro" id="IPR036412">
    <property type="entry name" value="HAD-like_sf"/>
</dbReference>
<dbReference type="Gene3D" id="3.30.1240.10">
    <property type="match status" value="1"/>
</dbReference>
<dbReference type="PANTHER" id="PTHR10000:SF23">
    <property type="entry name" value="5-AMINO-6-(5-PHOSPHO-D-RIBITYLAMINO)URACIL PHOSPHATASE YITU"/>
    <property type="match status" value="1"/>
</dbReference>
<accession>A0ABR2GUN6</accession>
<dbReference type="NCBIfam" id="TIGR01484">
    <property type="entry name" value="HAD-SF-IIB"/>
    <property type="match status" value="1"/>
</dbReference>
<dbReference type="SUPFAM" id="SSF56784">
    <property type="entry name" value="HAD-like"/>
    <property type="match status" value="1"/>
</dbReference>
<protein>
    <recommendedName>
        <fullName evidence="3">Haloacid dehalogenase-like hydrolase family protein</fullName>
    </recommendedName>
</protein>
<name>A0ABR2GUN6_9EUKA</name>
<dbReference type="Proteomes" id="UP001470230">
    <property type="component" value="Unassembled WGS sequence"/>
</dbReference>
<dbReference type="InterPro" id="IPR023214">
    <property type="entry name" value="HAD_sf"/>
</dbReference>
<dbReference type="InterPro" id="IPR000150">
    <property type="entry name" value="Cof"/>
</dbReference>
<evidence type="ECO:0008006" key="3">
    <source>
        <dbReference type="Google" id="ProtNLM"/>
    </source>
</evidence>
<dbReference type="SFLD" id="SFLDG01140">
    <property type="entry name" value="C2.B:_Phosphomannomutase_and_P"/>
    <property type="match status" value="1"/>
</dbReference>
<evidence type="ECO:0000313" key="2">
    <source>
        <dbReference type="Proteomes" id="UP001470230"/>
    </source>
</evidence>
<dbReference type="SFLD" id="SFLDS00003">
    <property type="entry name" value="Haloacid_Dehalogenase"/>
    <property type="match status" value="1"/>
</dbReference>
<organism evidence="1 2">
    <name type="scientific">Tritrichomonas musculus</name>
    <dbReference type="NCBI Taxonomy" id="1915356"/>
    <lineage>
        <taxon>Eukaryota</taxon>
        <taxon>Metamonada</taxon>
        <taxon>Parabasalia</taxon>
        <taxon>Tritrichomonadida</taxon>
        <taxon>Tritrichomonadidae</taxon>
        <taxon>Tritrichomonas</taxon>
    </lineage>
</organism>
<dbReference type="EMBL" id="JAPFFF010000058">
    <property type="protein sequence ID" value="KAK8837649.1"/>
    <property type="molecule type" value="Genomic_DNA"/>
</dbReference>